<feature type="compositionally biased region" description="Polar residues" evidence="3">
    <location>
        <begin position="311"/>
        <end position="328"/>
    </location>
</feature>
<dbReference type="SMART" id="SM00298">
    <property type="entry name" value="CHROMO"/>
    <property type="match status" value="1"/>
</dbReference>
<feature type="compositionally biased region" description="Basic and acidic residues" evidence="3">
    <location>
        <begin position="168"/>
        <end position="209"/>
    </location>
</feature>
<dbReference type="Pfam" id="PF00385">
    <property type="entry name" value="Chromo"/>
    <property type="match status" value="1"/>
</dbReference>
<dbReference type="InterPro" id="IPR023779">
    <property type="entry name" value="Chromodomain_CS"/>
</dbReference>
<dbReference type="InterPro" id="IPR051219">
    <property type="entry name" value="Heterochromatin_chromo-domain"/>
</dbReference>
<dbReference type="Gene3D" id="2.40.50.40">
    <property type="match status" value="1"/>
</dbReference>
<feature type="region of interest" description="Disordered" evidence="3">
    <location>
        <begin position="1"/>
        <end position="21"/>
    </location>
</feature>
<dbReference type="CDD" id="cd00024">
    <property type="entry name" value="CD_CSD"/>
    <property type="match status" value="1"/>
</dbReference>
<dbReference type="GO" id="GO:0005634">
    <property type="term" value="C:nucleus"/>
    <property type="evidence" value="ECO:0007669"/>
    <property type="project" value="UniProtKB-SubCell"/>
</dbReference>
<proteinExistence type="predicted"/>
<evidence type="ECO:0000259" key="4">
    <source>
        <dbReference type="PROSITE" id="PS50013"/>
    </source>
</evidence>
<gene>
    <name evidence="5" type="ORF">CU098_003933</name>
</gene>
<comment type="caution">
    <text evidence="5">The sequence shown here is derived from an EMBL/GenBank/DDBJ whole genome shotgun (WGS) entry which is preliminary data.</text>
</comment>
<dbReference type="PROSITE" id="PS50013">
    <property type="entry name" value="CHROMO_2"/>
    <property type="match status" value="1"/>
</dbReference>
<feature type="domain" description="Chromo" evidence="4">
    <location>
        <begin position="42"/>
        <end position="101"/>
    </location>
</feature>
<keyword evidence="6" id="KW-1185">Reference proteome</keyword>
<evidence type="ECO:0000256" key="1">
    <source>
        <dbReference type="ARBA" id="ARBA00004123"/>
    </source>
</evidence>
<dbReference type="AlphaFoldDB" id="A0A367JNG1"/>
<sequence>MENKTIENTQNDTPDENKQLVETNKTLAVSEEFEDDDADFYYEVEEIVQMYITDTGVRMFEIKWKNYGRESNTWEPEHNLNCPTILEEFLKREERKKIEDTTNRKKQKPKESSRQQPGESSHPKGKDKSPILRKAMAEDKKKKDLFDRQDEQAKKKKKKQDTFVVHAVKGEPGNKKRTDVHPKDTQDEDTTTKRRKLEEEAKNKNEEPKSNGPQTNGTTPTEKALPKRALTIIGSSEHKLPSESSSTKSLTSNHAKAAKPKLGISKDYKPSFTNLKRPISLTNPVSKKELDITEILRQSVGGKLPSIPKFTATQRLTNQAKSPSSPTQREPDPSDTVQKQSNFNATTFTSEPVTQPSSNTPSVSSPSSPSMSQRSSSPPSTTPRPADQNPRSRPNEPEALPMRRQTSRPDPRLIADNQRKLRIQNSTAFPTRFTANYVLKKGDKLISSVQIEGKQHCYHQLKIQQLIEISGDDAHTVKISSFLCLKRLDEFLVDRPFNRLIELSKLKSFLQVNEMVSYTIHIYAPTHALVVLSEADAKKLKNLPKDIDLASSPYTQLCAIFIEHLPPKPNVEFNDLDLPDEEFTWLRVANYLKFDKRANAAQLLMRVVNGNKAYKKPATPDPSKPIYVMMFDRANQVAFSRNLLKHKREPSTQIWEFGAPDLSYPDMIPPSPIFPINTGGFVTTDIQNMIDNPSILEKISESISKFNSFPVVYGEWKLIIPHNFMYHFTRAIQDGESATRVQNSIVSITVGLSKGDIQVMRLWPAENENLDAVDYMDKILRYYYKSFQYFVMVDDVGSISEETKEKHRGLDFIKSDDLFSTFT</sequence>
<reference evidence="5 6" key="1">
    <citation type="journal article" date="2018" name="G3 (Bethesda)">
        <title>Phylogenetic and Phylogenomic Definition of Rhizopus Species.</title>
        <authorList>
            <person name="Gryganskyi A.P."/>
            <person name="Golan J."/>
            <person name="Dolatabadi S."/>
            <person name="Mondo S."/>
            <person name="Robb S."/>
            <person name="Idnurm A."/>
            <person name="Muszewska A."/>
            <person name="Steczkiewicz K."/>
            <person name="Masonjones S."/>
            <person name="Liao H.L."/>
            <person name="Gajdeczka M.T."/>
            <person name="Anike F."/>
            <person name="Vuek A."/>
            <person name="Anishchenko I.M."/>
            <person name="Voigt K."/>
            <person name="de Hoog G.S."/>
            <person name="Smith M.E."/>
            <person name="Heitman J."/>
            <person name="Vilgalys R."/>
            <person name="Stajich J.E."/>
        </authorList>
    </citation>
    <scope>NUCLEOTIDE SEQUENCE [LARGE SCALE GENOMIC DNA]</scope>
    <source>
        <strain evidence="5 6">LSU 92-RS-03</strain>
    </source>
</reference>
<feature type="compositionally biased region" description="Basic and acidic residues" evidence="3">
    <location>
        <begin position="407"/>
        <end position="417"/>
    </location>
</feature>
<dbReference type="STRING" id="4846.A0A367JNG1"/>
<dbReference type="InterPro" id="IPR023780">
    <property type="entry name" value="Chromo_domain"/>
</dbReference>
<organism evidence="5 6">
    <name type="scientific">Rhizopus stolonifer</name>
    <name type="common">Rhizopus nigricans</name>
    <dbReference type="NCBI Taxonomy" id="4846"/>
    <lineage>
        <taxon>Eukaryota</taxon>
        <taxon>Fungi</taxon>
        <taxon>Fungi incertae sedis</taxon>
        <taxon>Mucoromycota</taxon>
        <taxon>Mucoromycotina</taxon>
        <taxon>Mucoromycetes</taxon>
        <taxon>Mucorales</taxon>
        <taxon>Mucorineae</taxon>
        <taxon>Rhizopodaceae</taxon>
        <taxon>Rhizopus</taxon>
    </lineage>
</organism>
<keyword evidence="2" id="KW-0539">Nucleus</keyword>
<name>A0A367JNG1_RHIST</name>
<evidence type="ECO:0000256" key="2">
    <source>
        <dbReference type="ARBA" id="ARBA00023242"/>
    </source>
</evidence>
<evidence type="ECO:0000256" key="3">
    <source>
        <dbReference type="SAM" id="MobiDB-lite"/>
    </source>
</evidence>
<evidence type="ECO:0000313" key="5">
    <source>
        <dbReference type="EMBL" id="RCH91458.1"/>
    </source>
</evidence>
<dbReference type="InterPro" id="IPR016197">
    <property type="entry name" value="Chromo-like_dom_sf"/>
</dbReference>
<dbReference type="PROSITE" id="PS00598">
    <property type="entry name" value="CHROMO_1"/>
    <property type="match status" value="1"/>
</dbReference>
<dbReference type="EMBL" id="PJQM01002990">
    <property type="protein sequence ID" value="RCH91458.1"/>
    <property type="molecule type" value="Genomic_DNA"/>
</dbReference>
<feature type="compositionally biased region" description="Polar residues" evidence="3">
    <location>
        <begin position="1"/>
        <end position="12"/>
    </location>
</feature>
<feature type="compositionally biased region" description="Polar residues" evidence="3">
    <location>
        <begin position="335"/>
        <end position="351"/>
    </location>
</feature>
<dbReference type="OrthoDB" id="5376140at2759"/>
<feature type="compositionally biased region" description="Low complexity" evidence="3">
    <location>
        <begin position="352"/>
        <end position="385"/>
    </location>
</feature>
<protein>
    <recommendedName>
        <fullName evidence="4">Chromo domain-containing protein</fullName>
    </recommendedName>
</protein>
<accession>A0A367JNG1</accession>
<comment type="subcellular location">
    <subcellularLocation>
        <location evidence="1">Nucleus</location>
    </subcellularLocation>
</comment>
<dbReference type="InterPro" id="IPR000953">
    <property type="entry name" value="Chromo/chromo_shadow_dom"/>
</dbReference>
<dbReference type="SUPFAM" id="SSF54160">
    <property type="entry name" value="Chromo domain-like"/>
    <property type="match status" value="1"/>
</dbReference>
<feature type="compositionally biased region" description="Basic and acidic residues" evidence="3">
    <location>
        <begin position="121"/>
        <end position="153"/>
    </location>
</feature>
<feature type="compositionally biased region" description="Polar residues" evidence="3">
    <location>
        <begin position="211"/>
        <end position="221"/>
    </location>
</feature>
<dbReference type="PANTHER" id="PTHR22812">
    <property type="entry name" value="CHROMOBOX PROTEIN"/>
    <property type="match status" value="1"/>
</dbReference>
<feature type="compositionally biased region" description="Basic and acidic residues" evidence="3">
    <location>
        <begin position="96"/>
        <end position="113"/>
    </location>
</feature>
<feature type="compositionally biased region" description="Low complexity" evidence="3">
    <location>
        <begin position="242"/>
        <end position="252"/>
    </location>
</feature>
<feature type="region of interest" description="Disordered" evidence="3">
    <location>
        <begin position="96"/>
        <end position="417"/>
    </location>
</feature>
<evidence type="ECO:0000313" key="6">
    <source>
        <dbReference type="Proteomes" id="UP000253551"/>
    </source>
</evidence>
<dbReference type="Proteomes" id="UP000253551">
    <property type="component" value="Unassembled WGS sequence"/>
</dbReference>